<reference evidence="2" key="2">
    <citation type="journal article" date="2021" name="PeerJ">
        <title>Extensive microbial diversity within the chicken gut microbiome revealed by metagenomics and culture.</title>
        <authorList>
            <person name="Gilroy R."/>
            <person name="Ravi A."/>
            <person name="Getino M."/>
            <person name="Pursley I."/>
            <person name="Horton D.L."/>
            <person name="Alikhan N.F."/>
            <person name="Baker D."/>
            <person name="Gharbi K."/>
            <person name="Hall N."/>
            <person name="Watson M."/>
            <person name="Adriaenssens E.M."/>
            <person name="Foster-Nyarko E."/>
            <person name="Jarju S."/>
            <person name="Secka A."/>
            <person name="Antonio M."/>
            <person name="Oren A."/>
            <person name="Chaudhuri R.R."/>
            <person name="La Ragione R."/>
            <person name="Hildebrand F."/>
            <person name="Pallen M.J."/>
        </authorList>
    </citation>
    <scope>NUCLEOTIDE SEQUENCE</scope>
    <source>
        <strain evidence="2">6276</strain>
    </source>
</reference>
<keyword evidence="1" id="KW-0472">Membrane</keyword>
<dbReference type="NCBIfam" id="TIGR02532">
    <property type="entry name" value="IV_pilin_GFxxxE"/>
    <property type="match status" value="1"/>
</dbReference>
<dbReference type="InterPro" id="IPR045584">
    <property type="entry name" value="Pilin-like"/>
</dbReference>
<gene>
    <name evidence="2" type="ORF">IAC10_12950</name>
</gene>
<proteinExistence type="predicted"/>
<evidence type="ECO:0000313" key="2">
    <source>
        <dbReference type="EMBL" id="HIS37506.1"/>
    </source>
</evidence>
<dbReference type="Gene3D" id="3.30.700.10">
    <property type="entry name" value="Glycoprotein, Type 4 Pilin"/>
    <property type="match status" value="1"/>
</dbReference>
<dbReference type="EMBL" id="DVIU01000266">
    <property type="protein sequence ID" value="HIS37506.1"/>
    <property type="molecule type" value="Genomic_DNA"/>
</dbReference>
<dbReference type="SUPFAM" id="SSF54523">
    <property type="entry name" value="Pili subunits"/>
    <property type="match status" value="1"/>
</dbReference>
<dbReference type="InterPro" id="IPR012902">
    <property type="entry name" value="N_methyl_site"/>
</dbReference>
<evidence type="ECO:0000313" key="3">
    <source>
        <dbReference type="Proteomes" id="UP000823928"/>
    </source>
</evidence>
<name>A0A9D1JNY3_9BACT</name>
<sequence length="167" mass="18932">MNDLRGFTLAEVLVTLGIIGVVAALLHPMLVNKIQERILKQQYKKVYTTLSKALQKTYADNSMVWYECYYPIIRNSGTCIEYDEDTHECSKYENVVGIDINSECRAYYEALKKVLIPVKVCENNAYRNGCIPDMKGYDTVISEQNPDKDDGDLISMTSGCSGYREAN</sequence>
<dbReference type="Proteomes" id="UP000823928">
    <property type="component" value="Unassembled WGS sequence"/>
</dbReference>
<comment type="caution">
    <text evidence="2">The sequence shown here is derived from an EMBL/GenBank/DDBJ whole genome shotgun (WGS) entry which is preliminary data.</text>
</comment>
<evidence type="ECO:0000256" key="1">
    <source>
        <dbReference type="SAM" id="Phobius"/>
    </source>
</evidence>
<protein>
    <submittedName>
        <fullName evidence="2">Type II secretion system protein</fullName>
    </submittedName>
</protein>
<keyword evidence="1" id="KW-0812">Transmembrane</keyword>
<accession>A0A9D1JNY3</accession>
<dbReference type="Pfam" id="PF07963">
    <property type="entry name" value="N_methyl"/>
    <property type="match status" value="1"/>
</dbReference>
<reference evidence="2" key="1">
    <citation type="submission" date="2020-10" db="EMBL/GenBank/DDBJ databases">
        <authorList>
            <person name="Gilroy R."/>
        </authorList>
    </citation>
    <scope>NUCLEOTIDE SEQUENCE</scope>
    <source>
        <strain evidence="2">6276</strain>
    </source>
</reference>
<organism evidence="2 3">
    <name type="scientific">Candidatus Scatousia excrementigallinarum</name>
    <dbReference type="NCBI Taxonomy" id="2840935"/>
    <lineage>
        <taxon>Bacteria</taxon>
        <taxon>Candidatus Scatousia</taxon>
    </lineage>
</organism>
<keyword evidence="1" id="KW-1133">Transmembrane helix</keyword>
<dbReference type="AlphaFoldDB" id="A0A9D1JNY3"/>
<feature type="transmembrane region" description="Helical" evidence="1">
    <location>
        <begin position="12"/>
        <end position="31"/>
    </location>
</feature>
<feature type="non-terminal residue" evidence="2">
    <location>
        <position position="167"/>
    </location>
</feature>